<name>A0ABZ0YZT3_9CAUD</name>
<keyword evidence="2" id="KW-1185">Reference proteome</keyword>
<evidence type="ECO:0000313" key="1">
    <source>
        <dbReference type="EMBL" id="WQJ51348.1"/>
    </source>
</evidence>
<accession>A0ABZ0YZT3</accession>
<evidence type="ECO:0000313" key="2">
    <source>
        <dbReference type="Proteomes" id="UP001348805"/>
    </source>
</evidence>
<proteinExistence type="predicted"/>
<reference evidence="1 2" key="1">
    <citation type="submission" date="2023-11" db="EMBL/GenBank/DDBJ databases">
        <authorList>
            <person name="Cook R."/>
            <person name="Crisci M."/>
            <person name="Pye H."/>
            <person name="Adriaenssens E."/>
            <person name="Santini J."/>
        </authorList>
    </citation>
    <scope>NUCLEOTIDE SEQUENCE [LARGE SCALE GENOMIC DNA]</scope>
    <source>
        <strain evidence="1">Lak_Megaphage_RVC_AP3_GC26</strain>
    </source>
</reference>
<dbReference type="EMBL" id="OR769219">
    <property type="protein sequence ID" value="WQJ51348.1"/>
    <property type="molecule type" value="Genomic_DNA"/>
</dbReference>
<organism evidence="1 2">
    <name type="scientific">phage Lak_Megaphage_RVC_AP3_GC26</name>
    <dbReference type="NCBI Taxonomy" id="3109225"/>
    <lineage>
        <taxon>Viruses</taxon>
        <taxon>Duplodnaviria</taxon>
        <taxon>Heunggongvirae</taxon>
        <taxon>Uroviricota</taxon>
        <taxon>Caudoviricetes</taxon>
        <taxon>Caudoviricetes code 15 clade</taxon>
    </lineage>
</organism>
<sequence>MKIQIREGVFETNSSSTHSLALFNGSDWQAFKEGKMVIENGPSADKLINVKDVPKDQLIYDPNNVDEDIWFDDYDYIPYEVWKDIYNYADEGWDTITEVVKDSNGVDSTIVVSTYQPC</sequence>
<dbReference type="Proteomes" id="UP001348805">
    <property type="component" value="Segment"/>
</dbReference>
<protein>
    <submittedName>
        <fullName evidence="1">Uncharacterized protein</fullName>
    </submittedName>
</protein>